<protein>
    <recommendedName>
        <fullName evidence="4">Secreted protein</fullName>
    </recommendedName>
</protein>
<comment type="caution">
    <text evidence="2">The sequence shown here is derived from an EMBL/GenBank/DDBJ whole genome shotgun (WGS) entry which is preliminary data.</text>
</comment>
<proteinExistence type="predicted"/>
<sequence length="213" mass="23431">MTSLVKLMLYSLLATASFALPTQNNEEEALTARSTCPSSMIADFDDGLKTILPPGIDLPGDAEVQIVPDDYKGLKWNKGFRYTSFAGSVSKPNIAISDITTALTGPPRISLDGDMQYFNLKSARFQCQVKTLGALPLQTSCIIKVTGTKTNGETVSQQFINKAEGFKEYTLLSPDFNKLRSVEFSQENTELPLLTATTVLLYDNIMFDIFKDC</sequence>
<gene>
    <name evidence="2" type="ORF">GJ744_009379</name>
</gene>
<feature type="chain" id="PRO_5034748961" description="Secreted protein" evidence="1">
    <location>
        <begin position="20"/>
        <end position="213"/>
    </location>
</feature>
<name>A0A8H7AG78_9EURO</name>
<evidence type="ECO:0008006" key="4">
    <source>
        <dbReference type="Google" id="ProtNLM"/>
    </source>
</evidence>
<evidence type="ECO:0000256" key="1">
    <source>
        <dbReference type="SAM" id="SignalP"/>
    </source>
</evidence>
<evidence type="ECO:0000313" key="2">
    <source>
        <dbReference type="EMBL" id="KAF7508388.1"/>
    </source>
</evidence>
<dbReference type="AlphaFoldDB" id="A0A8H7AG78"/>
<organism evidence="2 3">
    <name type="scientific">Endocarpon pusillum</name>
    <dbReference type="NCBI Taxonomy" id="364733"/>
    <lineage>
        <taxon>Eukaryota</taxon>
        <taxon>Fungi</taxon>
        <taxon>Dikarya</taxon>
        <taxon>Ascomycota</taxon>
        <taxon>Pezizomycotina</taxon>
        <taxon>Eurotiomycetes</taxon>
        <taxon>Chaetothyriomycetidae</taxon>
        <taxon>Verrucariales</taxon>
        <taxon>Verrucariaceae</taxon>
        <taxon>Endocarpon</taxon>
    </lineage>
</organism>
<keyword evidence="3" id="KW-1185">Reference proteome</keyword>
<feature type="signal peptide" evidence="1">
    <location>
        <begin position="1"/>
        <end position="19"/>
    </location>
</feature>
<reference evidence="2" key="1">
    <citation type="submission" date="2020-02" db="EMBL/GenBank/DDBJ databases">
        <authorList>
            <person name="Palmer J.M."/>
        </authorList>
    </citation>
    <scope>NUCLEOTIDE SEQUENCE</scope>
    <source>
        <strain evidence="2">EPUS1.4</strain>
        <tissue evidence="2">Thallus</tissue>
    </source>
</reference>
<keyword evidence="1" id="KW-0732">Signal</keyword>
<evidence type="ECO:0000313" key="3">
    <source>
        <dbReference type="Proteomes" id="UP000606974"/>
    </source>
</evidence>
<dbReference type="Proteomes" id="UP000606974">
    <property type="component" value="Unassembled WGS sequence"/>
</dbReference>
<dbReference type="EMBL" id="JAACFV010000055">
    <property type="protein sequence ID" value="KAF7508388.1"/>
    <property type="molecule type" value="Genomic_DNA"/>
</dbReference>
<accession>A0A8H7AG78</accession>